<evidence type="ECO:0000256" key="6">
    <source>
        <dbReference type="ARBA" id="ARBA00023136"/>
    </source>
</evidence>
<proteinExistence type="predicted"/>
<feature type="transmembrane region" description="Helical" evidence="7">
    <location>
        <begin position="186"/>
        <end position="209"/>
    </location>
</feature>
<dbReference type="PANTHER" id="PTHR42865:SF7">
    <property type="entry name" value="PROTON_GLUTAMATE-ASPARTATE SYMPORTER"/>
    <property type="match status" value="1"/>
</dbReference>
<dbReference type="RefSeq" id="WP_222991329.1">
    <property type="nucleotide sequence ID" value="NZ_JAINVV010000008.1"/>
</dbReference>
<feature type="transmembrane region" description="Helical" evidence="7">
    <location>
        <begin position="354"/>
        <end position="378"/>
    </location>
</feature>
<dbReference type="InterPro" id="IPR036458">
    <property type="entry name" value="Na:dicarbo_symporter_sf"/>
</dbReference>
<dbReference type="Gene3D" id="1.10.3860.10">
    <property type="entry name" value="Sodium:dicarboxylate symporter"/>
    <property type="match status" value="1"/>
</dbReference>
<comment type="subcellular location">
    <subcellularLocation>
        <location evidence="1">Cell membrane</location>
        <topology evidence="1">Multi-pass membrane protein</topology>
    </subcellularLocation>
</comment>
<keyword evidence="9" id="KW-1185">Reference proteome</keyword>
<name>A0ABS7PV50_9SPHN</name>
<sequence>MSNTTRILIALVAGLTLGIIAGQAGWGELAKVAEPIGTLWLDGLRMTIVPLVVALMITGIARTADSARGGRLAFRSVILFAIVLWISATVAALLVPAVLQLWPIPGESAKALSAALGSRTEAVGQAPSVLDFLRTIVPTNPIAAAASSDSMLPLILFVTVFAIAVTRLGADARERLVGFFSAIEQAMLVIVGWVLLIAPIGVIALAFVVGVNAGTSAIGALAHYVIVVSLAGIVVWGMAYPLAIFGGKVKLGDFIRAVAPAQAVAISTQSSLASLPAMLKSCEKLGIPAETAGVPLPIAVAIFRATGPAMNLAVAIYIAHWFGIPLTPSVLATGLVVAAVTTMGSVSLPGQISFFTSIAPIAAAMGVPLEPLALLVAVEMIPDLVRTVGNVTMDVAATTAAVRRGGKAEAQA</sequence>
<keyword evidence="6 7" id="KW-0472">Membrane</keyword>
<evidence type="ECO:0000313" key="8">
    <source>
        <dbReference type="EMBL" id="MBY8824252.1"/>
    </source>
</evidence>
<evidence type="ECO:0000256" key="5">
    <source>
        <dbReference type="ARBA" id="ARBA00022989"/>
    </source>
</evidence>
<gene>
    <name evidence="8" type="ORF">K7G82_18245</name>
</gene>
<keyword evidence="2" id="KW-0813">Transport</keyword>
<evidence type="ECO:0000256" key="7">
    <source>
        <dbReference type="SAM" id="Phobius"/>
    </source>
</evidence>
<organism evidence="8 9">
    <name type="scientific">Sphingomonas colocasiae</name>
    <dbReference type="NCBI Taxonomy" id="1848973"/>
    <lineage>
        <taxon>Bacteria</taxon>
        <taxon>Pseudomonadati</taxon>
        <taxon>Pseudomonadota</taxon>
        <taxon>Alphaproteobacteria</taxon>
        <taxon>Sphingomonadales</taxon>
        <taxon>Sphingomonadaceae</taxon>
        <taxon>Sphingomonas</taxon>
    </lineage>
</organism>
<keyword evidence="5 7" id="KW-1133">Transmembrane helix</keyword>
<comment type="caution">
    <text evidence="8">The sequence shown here is derived from an EMBL/GenBank/DDBJ whole genome shotgun (WGS) entry which is preliminary data.</text>
</comment>
<dbReference type="Proteomes" id="UP000706039">
    <property type="component" value="Unassembled WGS sequence"/>
</dbReference>
<feature type="transmembrane region" description="Helical" evidence="7">
    <location>
        <begin position="46"/>
        <end position="64"/>
    </location>
</feature>
<keyword evidence="3" id="KW-1003">Cell membrane</keyword>
<dbReference type="SUPFAM" id="SSF118215">
    <property type="entry name" value="Proton glutamate symport protein"/>
    <property type="match status" value="1"/>
</dbReference>
<evidence type="ECO:0000256" key="2">
    <source>
        <dbReference type="ARBA" id="ARBA00022448"/>
    </source>
</evidence>
<feature type="transmembrane region" description="Helical" evidence="7">
    <location>
        <begin position="76"/>
        <end position="99"/>
    </location>
</feature>
<dbReference type="InterPro" id="IPR001991">
    <property type="entry name" value="Na-dicarboxylate_symporter"/>
</dbReference>
<feature type="transmembrane region" description="Helical" evidence="7">
    <location>
        <begin position="330"/>
        <end position="348"/>
    </location>
</feature>
<dbReference type="Pfam" id="PF00375">
    <property type="entry name" value="SDF"/>
    <property type="match status" value="1"/>
</dbReference>
<evidence type="ECO:0000313" key="9">
    <source>
        <dbReference type="Proteomes" id="UP000706039"/>
    </source>
</evidence>
<dbReference type="PANTHER" id="PTHR42865">
    <property type="entry name" value="PROTON/GLUTAMATE-ASPARTATE SYMPORTER"/>
    <property type="match status" value="1"/>
</dbReference>
<feature type="transmembrane region" description="Helical" evidence="7">
    <location>
        <begin position="221"/>
        <end position="245"/>
    </location>
</feature>
<reference evidence="8 9" key="1">
    <citation type="submission" date="2021-08" db="EMBL/GenBank/DDBJ databases">
        <authorList>
            <person name="Tuo L."/>
        </authorList>
    </citation>
    <scope>NUCLEOTIDE SEQUENCE [LARGE SCALE GENOMIC DNA]</scope>
    <source>
        <strain evidence="8 9">JCM 31229</strain>
    </source>
</reference>
<evidence type="ECO:0000256" key="4">
    <source>
        <dbReference type="ARBA" id="ARBA00022692"/>
    </source>
</evidence>
<dbReference type="EMBL" id="JAINVV010000008">
    <property type="protein sequence ID" value="MBY8824252.1"/>
    <property type="molecule type" value="Genomic_DNA"/>
</dbReference>
<evidence type="ECO:0000256" key="3">
    <source>
        <dbReference type="ARBA" id="ARBA00022475"/>
    </source>
</evidence>
<dbReference type="PRINTS" id="PR00173">
    <property type="entry name" value="EDTRNSPORT"/>
</dbReference>
<accession>A0ABS7PV50</accession>
<evidence type="ECO:0000256" key="1">
    <source>
        <dbReference type="ARBA" id="ARBA00004651"/>
    </source>
</evidence>
<keyword evidence="4 7" id="KW-0812">Transmembrane</keyword>
<protein>
    <submittedName>
        <fullName evidence="8">Dicarboxylate/amino acid:cation symporter</fullName>
    </submittedName>
</protein>
<feature type="transmembrane region" description="Helical" evidence="7">
    <location>
        <begin position="142"/>
        <end position="165"/>
    </location>
</feature>